<feature type="region of interest" description="Disordered" evidence="12">
    <location>
        <begin position="18"/>
        <end position="38"/>
    </location>
</feature>
<keyword evidence="16" id="KW-1185">Reference proteome</keyword>
<evidence type="ECO:0000256" key="9">
    <source>
        <dbReference type="ARBA" id="ARBA00022833"/>
    </source>
</evidence>
<dbReference type="GO" id="GO:0061630">
    <property type="term" value="F:ubiquitin protein ligase activity"/>
    <property type="evidence" value="ECO:0007669"/>
    <property type="project" value="UniProtKB-EC"/>
</dbReference>
<evidence type="ECO:0000256" key="4">
    <source>
        <dbReference type="ARBA" id="ARBA00012483"/>
    </source>
</evidence>
<comment type="catalytic activity">
    <reaction evidence="1">
        <text>S-ubiquitinyl-[E2 ubiquitin-conjugating enzyme]-L-cysteine + [acceptor protein]-L-lysine = [E2 ubiquitin-conjugating enzyme]-L-cysteine + N(6)-ubiquitinyl-[acceptor protein]-L-lysine.</text>
        <dbReference type="EC" id="2.3.2.27"/>
    </reaction>
</comment>
<keyword evidence="7 11" id="KW-0863">Zinc-finger</keyword>
<evidence type="ECO:0000256" key="3">
    <source>
        <dbReference type="ARBA" id="ARBA00004906"/>
    </source>
</evidence>
<dbReference type="CDD" id="cd16744">
    <property type="entry name" value="RING-HC_RNF185"/>
    <property type="match status" value="1"/>
</dbReference>
<dbReference type="Gene3D" id="3.30.40.10">
    <property type="entry name" value="Zinc/RING finger domain, C3HC4 (zinc finger)"/>
    <property type="match status" value="1"/>
</dbReference>
<dbReference type="FunFam" id="3.30.40.10:FF:000062">
    <property type="entry name" value="E3 ubiquitin-protein ligase RNF185"/>
    <property type="match status" value="1"/>
</dbReference>
<dbReference type="EC" id="2.3.2.27" evidence="4"/>
<feature type="transmembrane region" description="Helical" evidence="13">
    <location>
        <begin position="180"/>
        <end position="198"/>
    </location>
</feature>
<keyword evidence="6" id="KW-0479">Metal-binding</keyword>
<dbReference type="GO" id="GO:0008270">
    <property type="term" value="F:zinc ion binding"/>
    <property type="evidence" value="ECO:0007669"/>
    <property type="project" value="UniProtKB-KW"/>
</dbReference>
<comment type="caution">
    <text evidence="15">The sequence shown here is derived from an EMBL/GenBank/DDBJ whole genome shotgun (WGS) entry which is preliminary data.</text>
</comment>
<keyword evidence="13" id="KW-0812">Transmembrane</keyword>
<dbReference type="PROSITE" id="PS00518">
    <property type="entry name" value="ZF_RING_1"/>
    <property type="match status" value="1"/>
</dbReference>
<proteinExistence type="predicted"/>
<name>A0A8S0ZPH0_ARCPL</name>
<dbReference type="SUPFAM" id="SSF57850">
    <property type="entry name" value="RING/U-box"/>
    <property type="match status" value="1"/>
</dbReference>
<evidence type="ECO:0000256" key="8">
    <source>
        <dbReference type="ARBA" id="ARBA00022786"/>
    </source>
</evidence>
<evidence type="ECO:0000256" key="12">
    <source>
        <dbReference type="SAM" id="MobiDB-lite"/>
    </source>
</evidence>
<evidence type="ECO:0000313" key="15">
    <source>
        <dbReference type="EMBL" id="CAB3234786.1"/>
    </source>
</evidence>
<dbReference type="Pfam" id="PF00097">
    <property type="entry name" value="zf-C3HC4"/>
    <property type="match status" value="1"/>
</dbReference>
<accession>A0A8S0ZPH0</accession>
<keyword evidence="8" id="KW-0833">Ubl conjugation pathway</keyword>
<reference evidence="15 16" key="1">
    <citation type="submission" date="2020-04" db="EMBL/GenBank/DDBJ databases">
        <authorList>
            <person name="Wallbank WR R."/>
            <person name="Pardo Diaz C."/>
            <person name="Kozak K."/>
            <person name="Martin S."/>
            <person name="Jiggins C."/>
            <person name="Moest M."/>
            <person name="Warren A I."/>
            <person name="Byers J.R.P. K."/>
            <person name="Montejo-Kovacevich G."/>
            <person name="Yen C E."/>
        </authorList>
    </citation>
    <scope>NUCLEOTIDE SEQUENCE [LARGE SCALE GENOMIC DNA]</scope>
</reference>
<keyword evidence="5" id="KW-0808">Transferase</keyword>
<dbReference type="EMBL" id="CADEBC010000483">
    <property type="protein sequence ID" value="CAB3234786.1"/>
    <property type="molecule type" value="Genomic_DNA"/>
</dbReference>
<comment type="pathway">
    <text evidence="3">Protein modification; protein ubiquitination.</text>
</comment>
<keyword evidence="13" id="KW-1133">Transmembrane helix</keyword>
<evidence type="ECO:0000256" key="6">
    <source>
        <dbReference type="ARBA" id="ARBA00022723"/>
    </source>
</evidence>
<evidence type="ECO:0000256" key="13">
    <source>
        <dbReference type="SAM" id="Phobius"/>
    </source>
</evidence>
<dbReference type="InterPro" id="IPR017907">
    <property type="entry name" value="Znf_RING_CS"/>
</dbReference>
<evidence type="ECO:0000256" key="11">
    <source>
        <dbReference type="PROSITE-ProRule" id="PRU00175"/>
    </source>
</evidence>
<dbReference type="SMART" id="SM00184">
    <property type="entry name" value="RING"/>
    <property type="match status" value="1"/>
</dbReference>
<comment type="subcellular location">
    <subcellularLocation>
        <location evidence="2">Endomembrane system</location>
    </subcellularLocation>
</comment>
<evidence type="ECO:0000256" key="10">
    <source>
        <dbReference type="ARBA" id="ARBA00023136"/>
    </source>
</evidence>
<organism evidence="15 16">
    <name type="scientific">Arctia plantaginis</name>
    <name type="common">Wood tiger moth</name>
    <name type="synonym">Phalaena plantaginis</name>
    <dbReference type="NCBI Taxonomy" id="874455"/>
    <lineage>
        <taxon>Eukaryota</taxon>
        <taxon>Metazoa</taxon>
        <taxon>Ecdysozoa</taxon>
        <taxon>Arthropoda</taxon>
        <taxon>Hexapoda</taxon>
        <taxon>Insecta</taxon>
        <taxon>Pterygota</taxon>
        <taxon>Neoptera</taxon>
        <taxon>Endopterygota</taxon>
        <taxon>Lepidoptera</taxon>
        <taxon>Glossata</taxon>
        <taxon>Ditrysia</taxon>
        <taxon>Noctuoidea</taxon>
        <taxon>Erebidae</taxon>
        <taxon>Arctiinae</taxon>
        <taxon>Arctia</taxon>
    </lineage>
</organism>
<dbReference type="InterPro" id="IPR018957">
    <property type="entry name" value="Znf_C3HC4_RING-type"/>
</dbReference>
<evidence type="ECO:0000313" key="16">
    <source>
        <dbReference type="Proteomes" id="UP000494106"/>
    </source>
</evidence>
<evidence type="ECO:0000256" key="7">
    <source>
        <dbReference type="ARBA" id="ARBA00022771"/>
    </source>
</evidence>
<dbReference type="OrthoDB" id="302966at2759"/>
<gene>
    <name evidence="15" type="ORF">APLA_LOCUS5801</name>
</gene>
<dbReference type="InterPro" id="IPR001841">
    <property type="entry name" value="Znf_RING"/>
</dbReference>
<feature type="compositionally biased region" description="Low complexity" evidence="12">
    <location>
        <begin position="18"/>
        <end position="29"/>
    </location>
</feature>
<dbReference type="GO" id="GO:0005783">
    <property type="term" value="C:endoplasmic reticulum"/>
    <property type="evidence" value="ECO:0007669"/>
    <property type="project" value="InterPro"/>
</dbReference>
<dbReference type="AlphaFoldDB" id="A0A8S0ZPH0"/>
<dbReference type="GO" id="GO:0005634">
    <property type="term" value="C:nucleus"/>
    <property type="evidence" value="ECO:0007669"/>
    <property type="project" value="UniProtKB-ARBA"/>
</dbReference>
<dbReference type="Proteomes" id="UP000494106">
    <property type="component" value="Unassembled WGS sequence"/>
</dbReference>
<sequence length="199" mass="21902">MTDHQTTGLGIVRAMAETSEARASASAPGGDAGGEEDKHDERMLECNICLDTARDAVVSMCGHLFCWPCLHQWLETRPSRQVCPVCKAAISRDKVIPLYGRGNTKQEDPRNKQVPPRPAGQRTEPENTSGFPGFGFGEGFHMSFGIGAFPFGVFTSTFNFGDPRPSAAPRGTAQYEEEQFLSKIFLWVAILFVLWLIFA</sequence>
<keyword evidence="9" id="KW-0862">Zinc</keyword>
<dbReference type="PANTHER" id="PTHR12313">
    <property type="entry name" value="E3 UBIQUITIN-PROTEIN LIGASE RNF5-RELATED"/>
    <property type="match status" value="1"/>
</dbReference>
<protein>
    <recommendedName>
        <fullName evidence="4">RING-type E3 ubiquitin transferase</fullName>
        <ecNumber evidence="4">2.3.2.27</ecNumber>
    </recommendedName>
</protein>
<evidence type="ECO:0000256" key="1">
    <source>
        <dbReference type="ARBA" id="ARBA00000900"/>
    </source>
</evidence>
<feature type="domain" description="RING-type" evidence="14">
    <location>
        <begin position="46"/>
        <end position="87"/>
    </location>
</feature>
<dbReference type="PROSITE" id="PS50089">
    <property type="entry name" value="ZF_RING_2"/>
    <property type="match status" value="1"/>
</dbReference>
<evidence type="ECO:0000256" key="2">
    <source>
        <dbReference type="ARBA" id="ARBA00004308"/>
    </source>
</evidence>
<feature type="region of interest" description="Disordered" evidence="12">
    <location>
        <begin position="99"/>
        <end position="128"/>
    </location>
</feature>
<dbReference type="InterPro" id="IPR045103">
    <property type="entry name" value="RNF5/RNF185-like"/>
</dbReference>
<dbReference type="GO" id="GO:0006511">
    <property type="term" value="P:ubiquitin-dependent protein catabolic process"/>
    <property type="evidence" value="ECO:0007669"/>
    <property type="project" value="InterPro"/>
</dbReference>
<keyword evidence="10 13" id="KW-0472">Membrane</keyword>
<evidence type="ECO:0000259" key="14">
    <source>
        <dbReference type="PROSITE" id="PS50089"/>
    </source>
</evidence>
<evidence type="ECO:0000256" key="5">
    <source>
        <dbReference type="ARBA" id="ARBA00022679"/>
    </source>
</evidence>
<dbReference type="InterPro" id="IPR013083">
    <property type="entry name" value="Znf_RING/FYVE/PHD"/>
</dbReference>